<keyword evidence="4 5" id="KW-0732">Signal</keyword>
<evidence type="ECO:0000313" key="7">
    <source>
        <dbReference type="WBParaSite" id="jg16720"/>
    </source>
</evidence>
<reference evidence="7" key="1">
    <citation type="submission" date="2022-11" db="UniProtKB">
        <authorList>
            <consortium name="WormBaseParasite"/>
        </authorList>
    </citation>
    <scope>IDENTIFICATION</scope>
</reference>
<keyword evidence="3" id="KW-0964">Secreted</keyword>
<evidence type="ECO:0000256" key="5">
    <source>
        <dbReference type="SAM" id="SignalP"/>
    </source>
</evidence>
<dbReference type="Pfam" id="PF01060">
    <property type="entry name" value="TTR-52"/>
    <property type="match status" value="1"/>
</dbReference>
<dbReference type="Proteomes" id="UP000887574">
    <property type="component" value="Unplaced"/>
</dbReference>
<feature type="chain" id="PRO_5036903311" evidence="5">
    <location>
        <begin position="23"/>
        <end position="143"/>
    </location>
</feature>
<dbReference type="Gene3D" id="2.60.40.3330">
    <property type="match status" value="1"/>
</dbReference>
<evidence type="ECO:0000256" key="1">
    <source>
        <dbReference type="ARBA" id="ARBA00004613"/>
    </source>
</evidence>
<dbReference type="GO" id="GO:0009986">
    <property type="term" value="C:cell surface"/>
    <property type="evidence" value="ECO:0007669"/>
    <property type="project" value="InterPro"/>
</dbReference>
<dbReference type="InterPro" id="IPR001534">
    <property type="entry name" value="Transthyretin-like"/>
</dbReference>
<organism evidence="6 7">
    <name type="scientific">Ditylenchus dipsaci</name>
    <dbReference type="NCBI Taxonomy" id="166011"/>
    <lineage>
        <taxon>Eukaryota</taxon>
        <taxon>Metazoa</taxon>
        <taxon>Ecdysozoa</taxon>
        <taxon>Nematoda</taxon>
        <taxon>Chromadorea</taxon>
        <taxon>Rhabditida</taxon>
        <taxon>Tylenchina</taxon>
        <taxon>Tylenchomorpha</taxon>
        <taxon>Sphaerularioidea</taxon>
        <taxon>Anguinidae</taxon>
        <taxon>Anguininae</taxon>
        <taxon>Ditylenchus</taxon>
    </lineage>
</organism>
<dbReference type="InterPro" id="IPR038479">
    <property type="entry name" value="Transthyretin-like_sf"/>
</dbReference>
<dbReference type="AlphaFoldDB" id="A0A915D764"/>
<comment type="similarity">
    <text evidence="2">Belongs to the nematode transthyretin-like family.</text>
</comment>
<protein>
    <submittedName>
        <fullName evidence="7">Uncharacterized protein</fullName>
    </submittedName>
</protein>
<evidence type="ECO:0000313" key="6">
    <source>
        <dbReference type="Proteomes" id="UP000887574"/>
    </source>
</evidence>
<comment type="subcellular location">
    <subcellularLocation>
        <location evidence="1">Secreted</location>
    </subcellularLocation>
</comment>
<keyword evidence="6" id="KW-1185">Reference proteome</keyword>
<sequence length="143" mass="15791">MCIFSSLLFALSSVFCLTNSQAQNRIPIPYSLTVKGQIQCEKRPGVWKVTGTKIDLYDEDTIFDSHMGSTVVTDQAGYFEVSGWAVEEPLAGPIDPYLDIVYTCGQVARPCILRFVVGGKDVLPFQTIDVGTISLTMRDCKKN</sequence>
<dbReference type="WBParaSite" id="jg16720">
    <property type="protein sequence ID" value="jg16720"/>
    <property type="gene ID" value="jg16720"/>
</dbReference>
<feature type="signal peptide" evidence="5">
    <location>
        <begin position="1"/>
        <end position="22"/>
    </location>
</feature>
<name>A0A915D764_9BILA</name>
<evidence type="ECO:0000256" key="2">
    <source>
        <dbReference type="ARBA" id="ARBA00010112"/>
    </source>
</evidence>
<evidence type="ECO:0000256" key="3">
    <source>
        <dbReference type="ARBA" id="ARBA00022525"/>
    </source>
</evidence>
<evidence type="ECO:0000256" key="4">
    <source>
        <dbReference type="ARBA" id="ARBA00022729"/>
    </source>
</evidence>
<proteinExistence type="inferred from homology"/>
<dbReference type="GO" id="GO:0005576">
    <property type="term" value="C:extracellular region"/>
    <property type="evidence" value="ECO:0007669"/>
    <property type="project" value="UniProtKB-SubCell"/>
</dbReference>
<accession>A0A915D764</accession>
<dbReference type="PANTHER" id="PTHR21700">
    <property type="entry name" value="TRANSTHYRETIN-LIKE FAMILY PROTEIN-RELATED"/>
    <property type="match status" value="1"/>
</dbReference>